<evidence type="ECO:0000256" key="2">
    <source>
        <dbReference type="ARBA" id="ARBA00012282"/>
    </source>
</evidence>
<comment type="catalytic activity">
    <reaction evidence="4">
        <text>3',3'-c-di-GMP + H2O = 5'-phosphoguanylyl(3'-&gt;5')guanosine + H(+)</text>
        <dbReference type="Rhea" id="RHEA:24902"/>
        <dbReference type="ChEBI" id="CHEBI:15377"/>
        <dbReference type="ChEBI" id="CHEBI:15378"/>
        <dbReference type="ChEBI" id="CHEBI:58754"/>
        <dbReference type="ChEBI" id="CHEBI:58805"/>
        <dbReference type="EC" id="3.1.4.52"/>
    </reaction>
    <physiologicalReaction direction="left-to-right" evidence="4">
        <dbReference type="Rhea" id="RHEA:24903"/>
    </physiologicalReaction>
</comment>
<dbReference type="NCBIfam" id="TIGR00254">
    <property type="entry name" value="GGDEF"/>
    <property type="match status" value="1"/>
</dbReference>
<name>A0A1X9NFM1_9GAMM</name>
<evidence type="ECO:0000259" key="6">
    <source>
        <dbReference type="PROSITE" id="PS50113"/>
    </source>
</evidence>
<protein>
    <recommendedName>
        <fullName evidence="2">cyclic-guanylate-specific phosphodiesterase</fullName>
        <ecNumber evidence="2">3.1.4.52</ecNumber>
    </recommendedName>
</protein>
<dbReference type="Pfam" id="PF07696">
    <property type="entry name" value="7TMR-DISMED2"/>
    <property type="match status" value="1"/>
</dbReference>
<dbReference type="InterPro" id="IPR029787">
    <property type="entry name" value="Nucleotide_cyclase"/>
</dbReference>
<dbReference type="EMBL" id="CP019343">
    <property type="protein sequence ID" value="ARN74675.1"/>
    <property type="molecule type" value="Genomic_DNA"/>
</dbReference>
<dbReference type="PROSITE" id="PS50883">
    <property type="entry name" value="EAL"/>
    <property type="match status" value="1"/>
</dbReference>
<feature type="transmembrane region" description="Helical" evidence="5">
    <location>
        <begin position="212"/>
        <end position="237"/>
    </location>
</feature>
<dbReference type="Pfam" id="PF00563">
    <property type="entry name" value="EAL"/>
    <property type="match status" value="1"/>
</dbReference>
<dbReference type="Pfam" id="PF07695">
    <property type="entry name" value="7TMR-DISM_7TM"/>
    <property type="match status" value="1"/>
</dbReference>
<dbReference type="CDD" id="cd01949">
    <property type="entry name" value="GGDEF"/>
    <property type="match status" value="1"/>
</dbReference>
<dbReference type="SUPFAM" id="SSF141868">
    <property type="entry name" value="EAL domain-like"/>
    <property type="match status" value="1"/>
</dbReference>
<dbReference type="FunFam" id="3.20.20.450:FF:000001">
    <property type="entry name" value="Cyclic di-GMP phosphodiesterase yahA"/>
    <property type="match status" value="1"/>
</dbReference>
<dbReference type="Gene3D" id="3.30.450.20">
    <property type="entry name" value="PAS domain"/>
    <property type="match status" value="2"/>
</dbReference>
<dbReference type="Gene3D" id="2.10.70.100">
    <property type="match status" value="1"/>
</dbReference>
<dbReference type="Gene3D" id="3.20.20.450">
    <property type="entry name" value="EAL domain"/>
    <property type="match status" value="1"/>
</dbReference>
<dbReference type="NCBIfam" id="TIGR00229">
    <property type="entry name" value="sensory_box"/>
    <property type="match status" value="1"/>
</dbReference>
<dbReference type="FunFam" id="3.30.70.270:FF:000001">
    <property type="entry name" value="Diguanylate cyclase domain protein"/>
    <property type="match status" value="1"/>
</dbReference>
<dbReference type="EC" id="3.1.4.52" evidence="2"/>
<dbReference type="CDD" id="cd00130">
    <property type="entry name" value="PAS"/>
    <property type="match status" value="2"/>
</dbReference>
<dbReference type="Pfam" id="PF13426">
    <property type="entry name" value="PAS_9"/>
    <property type="match status" value="2"/>
</dbReference>
<dbReference type="Gene3D" id="3.30.70.270">
    <property type="match status" value="1"/>
</dbReference>
<keyword evidence="3" id="KW-0973">c-di-GMP</keyword>
<dbReference type="InterPro" id="IPR000700">
    <property type="entry name" value="PAS-assoc_C"/>
</dbReference>
<evidence type="ECO:0000256" key="4">
    <source>
        <dbReference type="ARBA" id="ARBA00051114"/>
    </source>
</evidence>
<dbReference type="SUPFAM" id="SSF55785">
    <property type="entry name" value="PYP-like sensor domain (PAS domain)"/>
    <property type="match status" value="2"/>
</dbReference>
<dbReference type="InterPro" id="IPR035965">
    <property type="entry name" value="PAS-like_dom_sf"/>
</dbReference>
<evidence type="ECO:0000313" key="10">
    <source>
        <dbReference type="Proteomes" id="UP000193450"/>
    </source>
</evidence>
<dbReference type="InterPro" id="IPR043128">
    <property type="entry name" value="Rev_trsase/Diguanyl_cyclase"/>
</dbReference>
<dbReference type="SUPFAM" id="SSF55073">
    <property type="entry name" value="Nucleotide cyclase"/>
    <property type="match status" value="1"/>
</dbReference>
<dbReference type="PANTHER" id="PTHR44757:SF2">
    <property type="entry name" value="BIOFILM ARCHITECTURE MAINTENANCE PROTEIN MBAA"/>
    <property type="match status" value="1"/>
</dbReference>
<feature type="transmembrane region" description="Helical" evidence="5">
    <location>
        <begin position="243"/>
        <end position="267"/>
    </location>
</feature>
<comment type="cofactor">
    <cofactor evidence="1">
        <name>Mg(2+)</name>
        <dbReference type="ChEBI" id="CHEBI:18420"/>
    </cofactor>
</comment>
<evidence type="ECO:0000256" key="5">
    <source>
        <dbReference type="SAM" id="Phobius"/>
    </source>
</evidence>
<keyword evidence="5" id="KW-0812">Transmembrane</keyword>
<dbReference type="PROSITE" id="PS50887">
    <property type="entry name" value="GGDEF"/>
    <property type="match status" value="1"/>
</dbReference>
<dbReference type="InterPro" id="IPR000160">
    <property type="entry name" value="GGDEF_dom"/>
</dbReference>
<dbReference type="PROSITE" id="PS50113">
    <property type="entry name" value="PAC"/>
    <property type="match status" value="1"/>
</dbReference>
<dbReference type="InterPro" id="IPR011622">
    <property type="entry name" value="7TMR_DISM_rcpt_extracell_dom2"/>
</dbReference>
<reference evidence="9 10" key="1">
    <citation type="submission" date="2016-11" db="EMBL/GenBank/DDBJ databases">
        <title>Trade-off between light-utilization and light-protection in marine flavobacteria.</title>
        <authorList>
            <person name="Kumagai Y."/>
        </authorList>
    </citation>
    <scope>NUCLEOTIDE SEQUENCE [LARGE SCALE GENOMIC DNA]</scope>
    <source>
        <strain evidence="9 10">NBRC 107125</strain>
    </source>
</reference>
<feature type="transmembrane region" description="Helical" evidence="5">
    <location>
        <begin position="331"/>
        <end position="352"/>
    </location>
</feature>
<evidence type="ECO:0000313" key="9">
    <source>
        <dbReference type="EMBL" id="ARN74675.1"/>
    </source>
</evidence>
<keyword evidence="5" id="KW-0472">Membrane</keyword>
<feature type="domain" description="GGDEF" evidence="8">
    <location>
        <begin position="680"/>
        <end position="813"/>
    </location>
</feature>
<dbReference type="AlphaFoldDB" id="A0A1X9NFM1"/>
<dbReference type="GO" id="GO:0071732">
    <property type="term" value="P:cellular response to nitric oxide"/>
    <property type="evidence" value="ECO:0007669"/>
    <property type="project" value="UniProtKB-ARBA"/>
</dbReference>
<dbReference type="SMART" id="SM00052">
    <property type="entry name" value="EAL"/>
    <property type="match status" value="1"/>
</dbReference>
<dbReference type="CDD" id="cd01948">
    <property type="entry name" value="EAL"/>
    <property type="match status" value="1"/>
</dbReference>
<dbReference type="InterPro" id="IPR035919">
    <property type="entry name" value="EAL_sf"/>
</dbReference>
<dbReference type="PANTHER" id="PTHR44757">
    <property type="entry name" value="DIGUANYLATE CYCLASE DGCP"/>
    <property type="match status" value="1"/>
</dbReference>
<sequence length="1080" mass="120835">MAVGLFFGSSSAVSDPGLEVTDDPNTYILLLPHTRVLTDIDNQLTLQEVVSQLSSDQFKTLAVNENRFYRESGSYWFSFSLSNTSDKSLNLWLECDNTRLDNIELYTQTAATTDAPYTLLDRAGDKNVKPQWDIQERINLLRLSVPANTTQKFLFKVENTSGVRFSARLYSDHSQTIYFGSMDKQLGIIYGILLALFIYTLNVYIALKDRTFLYFMVVLVAVTLQTATSQGTIKVLFPGSSQLVDFLTIFGSSMNIIASAFFIRNFLMLAKHNPLLDKILLATAIMALAVFPIYPWSLSATEITTILAGSIATLITILACAIRLHNGYTPAAFPLAGSLFIFIPMLVVAIIPESSVPTMTTSNLLNLCVVFKMIAWASGMTSSIDNINKQLTMEVDDRKRRERQLTQAQSIARYGDWSWDTETNEFSFSESAEKILPPIPKTSGNNFDQLLQLATPEEKEQLRQSFGSGQDLEEGFQSEFKLQHPDGSTRYYLTEADFHRDRRGVKTSLMIGTLHDITEKKLADLAYRENEQRWRDLADSTFEAILIFQDCLIIDANQACSPILCASPSELIGSSGESFMDKNDLPDLLQHISNANNEAVEFSLPGDKDTTITVEIRSKNGTFNQQSVQIVAIRDISERTKYEQKLRQLGYYDSLTGLANRTLFQERLQHAINKSNRTHEKHALLFIDLDQFKNINDSLGHDVGDQLLVEVGKRLKSRARKMDTVARLGGDEFALLVEDISAPYSAAKVADELIKLMSEHITVDDYKLLVTPSIGIALFPSDGNSSGELLRKADTAMYHAKSKGRNNYQFYTEQLNEKIVRRMDLESELRVALDKQELFLNYQPKVNLQTGEIVGAEALLRWDSGKYGMISPAEFVPIAEETGIIWQITEFVLEQACQQAAEWIEAHPSFQSMAVNISGVQFNHSDLVETIGAVLTSSKIPPENLELEITEGAIIDNAEEAINAMQRLKTLGVKLSLDDFGTGYSSLSYLKRFPVDSLKIDRSFVAEIVSDKTDLKIAGNIVKLAHDLSLNVVAEGVETDEQLKLIKALGCDELQGYIFSRPLSKSDFSAMFTQNKSLYS</sequence>
<evidence type="ECO:0000256" key="1">
    <source>
        <dbReference type="ARBA" id="ARBA00001946"/>
    </source>
</evidence>
<dbReference type="SMART" id="SM00267">
    <property type="entry name" value="GGDEF"/>
    <property type="match status" value="1"/>
</dbReference>
<keyword evidence="10" id="KW-1185">Reference proteome</keyword>
<feature type="transmembrane region" description="Helical" evidence="5">
    <location>
        <begin position="279"/>
        <end position="297"/>
    </location>
</feature>
<feature type="domain" description="PAC" evidence="6">
    <location>
        <begin position="476"/>
        <end position="529"/>
    </location>
</feature>
<dbReference type="InterPro" id="IPR052155">
    <property type="entry name" value="Biofilm_reg_signaling"/>
</dbReference>
<keyword evidence="5" id="KW-1133">Transmembrane helix</keyword>
<dbReference type="STRING" id="716816.BST96_11425"/>
<organism evidence="9 10">
    <name type="scientific">Oceanicoccus sagamiensis</name>
    <dbReference type="NCBI Taxonomy" id="716816"/>
    <lineage>
        <taxon>Bacteria</taxon>
        <taxon>Pseudomonadati</taxon>
        <taxon>Pseudomonadota</taxon>
        <taxon>Gammaproteobacteria</taxon>
        <taxon>Cellvibrionales</taxon>
        <taxon>Spongiibacteraceae</taxon>
        <taxon>Oceanicoccus</taxon>
    </lineage>
</organism>
<feature type="transmembrane region" description="Helical" evidence="5">
    <location>
        <begin position="303"/>
        <end position="324"/>
    </location>
</feature>
<dbReference type="Proteomes" id="UP000193450">
    <property type="component" value="Chromosome"/>
</dbReference>
<dbReference type="SMART" id="SM00091">
    <property type="entry name" value="PAS"/>
    <property type="match status" value="2"/>
</dbReference>
<dbReference type="Pfam" id="PF00990">
    <property type="entry name" value="GGDEF"/>
    <property type="match status" value="1"/>
</dbReference>
<dbReference type="Gene3D" id="2.60.40.2380">
    <property type="match status" value="1"/>
</dbReference>
<feature type="domain" description="EAL" evidence="7">
    <location>
        <begin position="822"/>
        <end position="1076"/>
    </location>
</feature>
<dbReference type="InterPro" id="IPR011623">
    <property type="entry name" value="7TMR_DISM_rcpt_extracell_dom1"/>
</dbReference>
<feature type="transmembrane region" description="Helical" evidence="5">
    <location>
        <begin position="187"/>
        <end position="205"/>
    </location>
</feature>
<dbReference type="GO" id="GO:0071111">
    <property type="term" value="F:cyclic-guanylate-specific phosphodiesterase activity"/>
    <property type="evidence" value="ECO:0007669"/>
    <property type="project" value="UniProtKB-EC"/>
</dbReference>
<dbReference type="InterPro" id="IPR000014">
    <property type="entry name" value="PAS"/>
</dbReference>
<evidence type="ECO:0000259" key="7">
    <source>
        <dbReference type="PROSITE" id="PS50883"/>
    </source>
</evidence>
<evidence type="ECO:0000256" key="3">
    <source>
        <dbReference type="ARBA" id="ARBA00022636"/>
    </source>
</evidence>
<accession>A0A1X9NFM1</accession>
<dbReference type="KEGG" id="osg:BST96_11425"/>
<evidence type="ECO:0000259" key="8">
    <source>
        <dbReference type="PROSITE" id="PS50887"/>
    </source>
</evidence>
<gene>
    <name evidence="9" type="ORF">BST96_11425</name>
</gene>
<dbReference type="InterPro" id="IPR001633">
    <property type="entry name" value="EAL_dom"/>
</dbReference>
<proteinExistence type="predicted"/>